<dbReference type="InterPro" id="IPR052754">
    <property type="entry name" value="NTPase_KAP_P-loop"/>
</dbReference>
<dbReference type="Pfam" id="PF07693">
    <property type="entry name" value="KAP_NTPase"/>
    <property type="match status" value="1"/>
</dbReference>
<accession>A0ABW6D7M9</accession>
<sequence length="607" mass="69170">MGHIKSNIVDKAISRKEEDLLKVEKYSIALSNFISNSDTPITIGLQGEWGTGKTSLMALLYEDFNERSIACSWVNTWEYSMFRGPNETTPGVLKAMMEKLEQTCRSRGLWSFKDENEKKFKKATRFLGNITNQFISNQIGVDFKNAYNDNHDGNNVSTIEIAEIKATIAALISELISDPNVPLDRVVFFVDDLDRIPPSDAVEILEALKNIFDIPHCIFVLAIDYDVVVKGLESKFGPKTEENEREFRSFFDKIIQVPFSMPIGTYDIENFLVEKFNSLGIEVNVSDKELFTKAVRLSIGSNPRSLKRYLNSFSLINHLKAIEKEESQLQGDDFMLFVLLGIQISYPKIFRLITQKNNFCDWNKSFASKIGIDLDDVKVKIAKFGETELLDEEWEQVVWGACQMDSYLKSRAFSVIELLNLLRAKYNDNLEEELENAIAFASITSVDDNVETKFAVQKIGNKTVYSGLESKISQLKEEGLPSIGLENYLKLWSPLNEFMSVNERFRISFAKTGSSFNNDSKVGRGNQQLIYSANPNKKTGGITFWVKNNSGKTQEMYEKIKTDFNLVDNELISINESNDLILDHSLFPLLKNKYQELLNFVVIEIIK</sequence>
<feature type="domain" description="KAP NTPase" evidence="1">
    <location>
        <begin position="25"/>
        <end position="317"/>
    </location>
</feature>
<dbReference type="EMBL" id="JBBKXY010000003">
    <property type="protein sequence ID" value="MFD3294050.1"/>
    <property type="molecule type" value="Genomic_DNA"/>
</dbReference>
<comment type="caution">
    <text evidence="2">The sequence shown here is derived from an EMBL/GenBank/DDBJ whole genome shotgun (WGS) entry which is preliminary data.</text>
</comment>
<dbReference type="InterPro" id="IPR011646">
    <property type="entry name" value="KAP_P-loop"/>
</dbReference>
<evidence type="ECO:0000259" key="1">
    <source>
        <dbReference type="Pfam" id="PF07693"/>
    </source>
</evidence>
<evidence type="ECO:0000313" key="2">
    <source>
        <dbReference type="EMBL" id="MFD3294050.1"/>
    </source>
</evidence>
<dbReference type="Proteomes" id="UP001598112">
    <property type="component" value="Unassembled WGS sequence"/>
</dbReference>
<protein>
    <submittedName>
        <fullName evidence="2">P-loop NTPase fold protein</fullName>
    </submittedName>
</protein>
<proteinExistence type="predicted"/>
<reference evidence="2 3" key="1">
    <citation type="submission" date="2024-03" db="EMBL/GenBank/DDBJ databases">
        <title>Aquirufa genome sequencing.</title>
        <authorList>
            <person name="Pitt A."/>
            <person name="Hahn M.W."/>
        </authorList>
    </citation>
    <scope>NUCLEOTIDE SEQUENCE [LARGE SCALE GENOMIC DNA]</scope>
    <source>
        <strain evidence="2 3">KTFRIE-69F</strain>
    </source>
</reference>
<dbReference type="Gene3D" id="3.40.50.300">
    <property type="entry name" value="P-loop containing nucleotide triphosphate hydrolases"/>
    <property type="match status" value="1"/>
</dbReference>
<keyword evidence="3" id="KW-1185">Reference proteome</keyword>
<organism evidence="2 3">
    <name type="scientific">Aquirufa originis</name>
    <dbReference type="NCBI Taxonomy" id="3096514"/>
    <lineage>
        <taxon>Bacteria</taxon>
        <taxon>Pseudomonadati</taxon>
        <taxon>Bacteroidota</taxon>
        <taxon>Cytophagia</taxon>
        <taxon>Cytophagales</taxon>
        <taxon>Flectobacillaceae</taxon>
        <taxon>Aquirufa</taxon>
    </lineage>
</organism>
<dbReference type="PANTHER" id="PTHR22674">
    <property type="entry name" value="NTPASE, KAP FAMILY P-LOOP DOMAIN-CONTAINING 1"/>
    <property type="match status" value="1"/>
</dbReference>
<dbReference type="PANTHER" id="PTHR22674:SF6">
    <property type="entry name" value="NTPASE KAP FAMILY P-LOOP DOMAIN-CONTAINING PROTEIN 1"/>
    <property type="match status" value="1"/>
</dbReference>
<name>A0ABW6D7M9_9BACT</name>
<dbReference type="RefSeq" id="WP_377979263.1">
    <property type="nucleotide sequence ID" value="NZ_JBBKXY010000003.1"/>
</dbReference>
<gene>
    <name evidence="2" type="ORF">SKC35_10155</name>
</gene>
<evidence type="ECO:0000313" key="3">
    <source>
        <dbReference type="Proteomes" id="UP001598112"/>
    </source>
</evidence>
<dbReference type="SUPFAM" id="SSF52540">
    <property type="entry name" value="P-loop containing nucleoside triphosphate hydrolases"/>
    <property type="match status" value="1"/>
</dbReference>
<dbReference type="InterPro" id="IPR027417">
    <property type="entry name" value="P-loop_NTPase"/>
</dbReference>